<keyword evidence="5" id="KW-0460">Magnesium</keyword>
<dbReference type="Gene3D" id="3.40.50.1000">
    <property type="entry name" value="HAD superfamily/HAD-like"/>
    <property type="match status" value="1"/>
</dbReference>
<dbReference type="Gene3D" id="3.30.1240.10">
    <property type="match status" value="1"/>
</dbReference>
<dbReference type="GO" id="GO:0005829">
    <property type="term" value="C:cytosol"/>
    <property type="evidence" value="ECO:0007669"/>
    <property type="project" value="TreeGrafter"/>
</dbReference>
<dbReference type="Pfam" id="PF08282">
    <property type="entry name" value="Hydrolase_3"/>
    <property type="match status" value="1"/>
</dbReference>
<keyword evidence="4" id="KW-0378">Hydrolase</keyword>
<dbReference type="PROSITE" id="PS01228">
    <property type="entry name" value="COF_1"/>
    <property type="match status" value="1"/>
</dbReference>
<dbReference type="CDD" id="cd07516">
    <property type="entry name" value="HAD_Pase"/>
    <property type="match status" value="1"/>
</dbReference>
<dbReference type="SFLD" id="SFLDG01140">
    <property type="entry name" value="C2.B:_Phosphomannomutase_and_P"/>
    <property type="match status" value="1"/>
</dbReference>
<dbReference type="AlphaFoldDB" id="A0A0A2VYK0"/>
<dbReference type="InterPro" id="IPR000150">
    <property type="entry name" value="Cof"/>
</dbReference>
<dbReference type="PANTHER" id="PTHR10000:SF8">
    <property type="entry name" value="HAD SUPERFAMILY HYDROLASE-LIKE, TYPE 3"/>
    <property type="match status" value="1"/>
</dbReference>
<dbReference type="InterPro" id="IPR023214">
    <property type="entry name" value="HAD_sf"/>
</dbReference>
<dbReference type="Pfam" id="PF20159">
    <property type="entry name" value="YidB"/>
    <property type="match status" value="1"/>
</dbReference>
<evidence type="ECO:0000256" key="2">
    <source>
        <dbReference type="ARBA" id="ARBA00011738"/>
    </source>
</evidence>
<dbReference type="Proteomes" id="UP000030106">
    <property type="component" value="Unassembled WGS sequence"/>
</dbReference>
<dbReference type="SUPFAM" id="SSF140804">
    <property type="entry name" value="YidB-like"/>
    <property type="match status" value="1"/>
</dbReference>
<dbReference type="Gene3D" id="1.10.10.690">
    <property type="entry name" value="YidB-like"/>
    <property type="match status" value="1"/>
</dbReference>
<dbReference type="InterPro" id="IPR045372">
    <property type="entry name" value="YidB"/>
</dbReference>
<evidence type="ECO:0000313" key="7">
    <source>
        <dbReference type="Proteomes" id="UP000030106"/>
    </source>
</evidence>
<proteinExistence type="predicted"/>
<dbReference type="InterPro" id="IPR006379">
    <property type="entry name" value="HAD-SF_hydro_IIB"/>
</dbReference>
<dbReference type="NCBIfam" id="NF007806">
    <property type="entry name" value="PRK10513.1"/>
    <property type="match status" value="1"/>
</dbReference>
<dbReference type="PANTHER" id="PTHR10000">
    <property type="entry name" value="PHOSPHOSERINE PHOSPHATASE"/>
    <property type="match status" value="1"/>
</dbReference>
<evidence type="ECO:0000256" key="3">
    <source>
        <dbReference type="ARBA" id="ARBA00022723"/>
    </source>
</evidence>
<evidence type="ECO:0000256" key="5">
    <source>
        <dbReference type="ARBA" id="ARBA00022842"/>
    </source>
</evidence>
<dbReference type="NCBIfam" id="TIGR00099">
    <property type="entry name" value="Cof-subfamily"/>
    <property type="match status" value="1"/>
</dbReference>
<dbReference type="InterPro" id="IPR036412">
    <property type="entry name" value="HAD-like_sf"/>
</dbReference>
<protein>
    <submittedName>
        <fullName evidence="6">Phosphatase YidA</fullName>
    </submittedName>
</protein>
<name>A0A0A2VYK0_BEABA</name>
<gene>
    <name evidence="6" type="ORF">BBAD15_g1238</name>
</gene>
<evidence type="ECO:0000256" key="1">
    <source>
        <dbReference type="ARBA" id="ARBA00001946"/>
    </source>
</evidence>
<dbReference type="SUPFAM" id="SSF56784">
    <property type="entry name" value="HAD-like"/>
    <property type="match status" value="1"/>
</dbReference>
<dbReference type="GO" id="GO:0016791">
    <property type="term" value="F:phosphatase activity"/>
    <property type="evidence" value="ECO:0007669"/>
    <property type="project" value="UniProtKB-ARBA"/>
</dbReference>
<keyword evidence="3" id="KW-0479">Metal-binding</keyword>
<comment type="subunit">
    <text evidence="2">Homodimer.</text>
</comment>
<dbReference type="SFLD" id="SFLDG01144">
    <property type="entry name" value="C2.B.4:_PGP_Like"/>
    <property type="match status" value="1"/>
</dbReference>
<dbReference type="STRING" id="1245745.A0A0A2VYK0"/>
<accession>A0A0A2VYK0</accession>
<sequence>MGLFDQVAGSLLNGDAGKYQAILSWVEQQGGIQALLDKLRQGGLSEIVSSWLSSNSTNQSLSGDQITQALGSPSVAALGEKLGVDTGSASALLAEYLPKVIDALSPNGEVTPEAHNDLLSAGVNLLKAWDKSITSEDPMAIKLIAIDMDGTLLLPDHTISQAVKQAVAAARERGVNVVICTGRPFAGVESYLRELHMDKPGDYCITYNGALVQKASDGSTVAQTALSYDDYRYLENLSREVGSHFHALDRHTLYTANRDISYYTVHESFIASIPLMFCEAENMDKNGEFLKVMMIDEPAILDKAIAKIPAEVFERYTLLKSSPYFLEILDKRVNKGTGVKSLAEKLGIKPEEVMTIGDQENDIAMLEYAGMGVAMDNAIDKVKEVSNFVTKSNLEDGVAYAIEKFVLN</sequence>
<comment type="cofactor">
    <cofactor evidence="1">
        <name>Mg(2+)</name>
        <dbReference type="ChEBI" id="CHEBI:18420"/>
    </cofactor>
</comment>
<dbReference type="PROSITE" id="PS01229">
    <property type="entry name" value="COF_2"/>
    <property type="match status" value="1"/>
</dbReference>
<dbReference type="FunFam" id="3.30.1240.10:FF:000001">
    <property type="entry name" value="Sugar phosphatase YidA"/>
    <property type="match status" value="1"/>
</dbReference>
<dbReference type="SFLD" id="SFLDS00003">
    <property type="entry name" value="Haloacid_Dehalogenase"/>
    <property type="match status" value="1"/>
</dbReference>
<dbReference type="InterPro" id="IPR027405">
    <property type="entry name" value="YidB-like"/>
</dbReference>
<dbReference type="GO" id="GO:0000287">
    <property type="term" value="F:magnesium ion binding"/>
    <property type="evidence" value="ECO:0007669"/>
    <property type="project" value="TreeGrafter"/>
</dbReference>
<evidence type="ECO:0000256" key="4">
    <source>
        <dbReference type="ARBA" id="ARBA00022801"/>
    </source>
</evidence>
<comment type="caution">
    <text evidence="6">The sequence shown here is derived from an EMBL/GenBank/DDBJ whole genome shotgun (WGS) entry which is preliminary data.</text>
</comment>
<organism evidence="6 7">
    <name type="scientific">Beauveria bassiana D1-5</name>
    <dbReference type="NCBI Taxonomy" id="1245745"/>
    <lineage>
        <taxon>Eukaryota</taxon>
        <taxon>Fungi</taxon>
        <taxon>Dikarya</taxon>
        <taxon>Ascomycota</taxon>
        <taxon>Pezizomycotina</taxon>
        <taxon>Sordariomycetes</taxon>
        <taxon>Hypocreomycetidae</taxon>
        <taxon>Hypocreales</taxon>
        <taxon>Cordycipitaceae</taxon>
        <taxon>Beauveria</taxon>
    </lineage>
</organism>
<evidence type="ECO:0000313" key="6">
    <source>
        <dbReference type="EMBL" id="KGQ12991.1"/>
    </source>
</evidence>
<reference evidence="6 7" key="1">
    <citation type="submission" date="2012-10" db="EMBL/GenBank/DDBJ databases">
        <title>Genome sequencing and analysis of entomopathogenic fungi Beauveria bassiana D1-5.</title>
        <authorList>
            <person name="Li Q."/>
            <person name="Wang L."/>
            <person name="Zhang Z."/>
            <person name="Wang Q."/>
            <person name="Ren J."/>
            <person name="Wang M."/>
            <person name="Xu W."/>
            <person name="Wang J."/>
            <person name="Lu Y."/>
            <person name="Du Q."/>
            <person name="Sun Z."/>
        </authorList>
    </citation>
    <scope>NUCLEOTIDE SEQUENCE [LARGE SCALE GENOMIC DNA]</scope>
    <source>
        <strain evidence="6 7">D1-5</strain>
    </source>
</reference>
<dbReference type="HOGENOM" id="CLU_044146_1_3_1"/>
<dbReference type="NCBIfam" id="TIGR01484">
    <property type="entry name" value="HAD-SF-IIB"/>
    <property type="match status" value="1"/>
</dbReference>
<dbReference type="EMBL" id="ANFO01000065">
    <property type="protein sequence ID" value="KGQ12991.1"/>
    <property type="molecule type" value="Genomic_DNA"/>
</dbReference>